<comment type="cofactor">
    <cofactor evidence="2">
        <name>a divalent metal cation</name>
        <dbReference type="ChEBI" id="CHEBI:60240"/>
    </cofactor>
</comment>
<reference evidence="4 5" key="1">
    <citation type="journal article" date="2016" name="Nat. Commun.">
        <title>Thousands of microbial genomes shed light on interconnected biogeochemical processes in an aquifer system.</title>
        <authorList>
            <person name="Anantharaman K."/>
            <person name="Brown C.T."/>
            <person name="Hug L.A."/>
            <person name="Sharon I."/>
            <person name="Castelle C.J."/>
            <person name="Probst A.J."/>
            <person name="Thomas B.C."/>
            <person name="Singh A."/>
            <person name="Wilkins M.J."/>
            <person name="Karaoz U."/>
            <person name="Brodie E.L."/>
            <person name="Williams K.H."/>
            <person name="Hubbard S.S."/>
            <person name="Banfield J.F."/>
        </authorList>
    </citation>
    <scope>NUCLEOTIDE SEQUENCE [LARGE SCALE GENOMIC DNA]</scope>
</reference>
<dbReference type="NCBIfam" id="TIGR00040">
    <property type="entry name" value="yfcE"/>
    <property type="match status" value="1"/>
</dbReference>
<accession>A0A1F5SIN1</accession>
<proteinExistence type="inferred from homology"/>
<evidence type="ECO:0000313" key="5">
    <source>
        <dbReference type="Proteomes" id="UP000178925"/>
    </source>
</evidence>
<feature type="domain" description="Calcineurin-like phosphoesterase" evidence="3">
    <location>
        <begin position="1"/>
        <end position="155"/>
    </location>
</feature>
<dbReference type="Gene3D" id="3.60.21.10">
    <property type="match status" value="1"/>
</dbReference>
<dbReference type="CDD" id="cd00841">
    <property type="entry name" value="MPP_YfcE"/>
    <property type="match status" value="1"/>
</dbReference>
<dbReference type="STRING" id="1797995.A2242_03960"/>
<dbReference type="PANTHER" id="PTHR43165">
    <property type="entry name" value="METALLOPHOSPHOESTERASE"/>
    <property type="match status" value="1"/>
</dbReference>
<protein>
    <recommendedName>
        <fullName evidence="2">Phosphoesterase</fullName>
        <ecNumber evidence="2">3.1.4.-</ecNumber>
    </recommendedName>
</protein>
<organism evidence="4 5">
    <name type="scientific">Candidatus Falkowbacteria bacterium RIFOXYA2_FULL_47_9</name>
    <dbReference type="NCBI Taxonomy" id="1797995"/>
    <lineage>
        <taxon>Bacteria</taxon>
        <taxon>Candidatus Falkowiibacteriota</taxon>
    </lineage>
</organism>
<evidence type="ECO:0000256" key="2">
    <source>
        <dbReference type="RuleBase" id="RU362039"/>
    </source>
</evidence>
<dbReference type="InterPro" id="IPR053193">
    <property type="entry name" value="MetalloPDE_YfcE-like"/>
</dbReference>
<dbReference type="PANTHER" id="PTHR43165:SF1">
    <property type="entry name" value="PHOSPHODIESTERASE MJ0936"/>
    <property type="match status" value="1"/>
</dbReference>
<dbReference type="EC" id="3.1.4.-" evidence="2"/>
<name>A0A1F5SIN1_9BACT</name>
<dbReference type="GO" id="GO:0016787">
    <property type="term" value="F:hydrolase activity"/>
    <property type="evidence" value="ECO:0007669"/>
    <property type="project" value="UniProtKB-UniRule"/>
</dbReference>
<dbReference type="InterPro" id="IPR024654">
    <property type="entry name" value="Calcineurin-like_PHP_lpxH"/>
</dbReference>
<comment type="similarity">
    <text evidence="1 2">Belongs to the metallophosphoesterase superfamily. YfcE family.</text>
</comment>
<dbReference type="Proteomes" id="UP000178925">
    <property type="component" value="Unassembled WGS sequence"/>
</dbReference>
<dbReference type="Pfam" id="PF12850">
    <property type="entry name" value="Metallophos_2"/>
    <property type="match status" value="1"/>
</dbReference>
<dbReference type="InterPro" id="IPR000979">
    <property type="entry name" value="Phosphodiesterase_MJ0936/Vps29"/>
</dbReference>
<evidence type="ECO:0000313" key="4">
    <source>
        <dbReference type="EMBL" id="OGF26535.1"/>
    </source>
</evidence>
<comment type="caution">
    <text evidence="4">The sequence shown here is derived from an EMBL/GenBank/DDBJ whole genome shotgun (WGS) entry which is preliminary data.</text>
</comment>
<dbReference type="GO" id="GO:0046872">
    <property type="term" value="F:metal ion binding"/>
    <property type="evidence" value="ECO:0007669"/>
    <property type="project" value="UniProtKB-KW"/>
</dbReference>
<dbReference type="AlphaFoldDB" id="A0A1F5SIN1"/>
<gene>
    <name evidence="4" type="ORF">A2242_03960</name>
</gene>
<dbReference type="InterPro" id="IPR029052">
    <property type="entry name" value="Metallo-depent_PP-like"/>
</dbReference>
<keyword evidence="2" id="KW-0479">Metal-binding</keyword>
<dbReference type="EMBL" id="MFGC01000045">
    <property type="protein sequence ID" value="OGF26535.1"/>
    <property type="molecule type" value="Genomic_DNA"/>
</dbReference>
<dbReference type="SUPFAM" id="SSF56300">
    <property type="entry name" value="Metallo-dependent phosphatases"/>
    <property type="match status" value="1"/>
</dbReference>
<evidence type="ECO:0000259" key="3">
    <source>
        <dbReference type="Pfam" id="PF12850"/>
    </source>
</evidence>
<dbReference type="InterPro" id="IPR041802">
    <property type="entry name" value="MPP_YfcE"/>
</dbReference>
<sequence length="166" mass="18866">MKIAIISDTHDNVPNLEKALVWMNKNNIEQIIHCGDLCAPSMIKEILAPSFVGQIHMVFGNVEDRELMPKVAGQFKNVRHYGDQGEIEIDNKKIAFVHFPREAKELAQSGNYDFVFYGHTHKPWTEKVGKTELLNPGTLAGMFQKATFAVWDTKTGELELKILERL</sequence>
<evidence type="ECO:0000256" key="1">
    <source>
        <dbReference type="ARBA" id="ARBA00008950"/>
    </source>
</evidence>